<organism evidence="2 3">
    <name type="scientific">Mus spicilegus</name>
    <name type="common">Mound-building mouse</name>
    <dbReference type="NCBI Taxonomy" id="10103"/>
    <lineage>
        <taxon>Eukaryota</taxon>
        <taxon>Metazoa</taxon>
        <taxon>Chordata</taxon>
        <taxon>Craniata</taxon>
        <taxon>Vertebrata</taxon>
        <taxon>Euteleostomi</taxon>
        <taxon>Mammalia</taxon>
        <taxon>Eutheria</taxon>
        <taxon>Euarchontoglires</taxon>
        <taxon>Glires</taxon>
        <taxon>Rodentia</taxon>
        <taxon>Myomorpha</taxon>
        <taxon>Muroidea</taxon>
        <taxon>Muridae</taxon>
        <taxon>Murinae</taxon>
        <taxon>Mus</taxon>
        <taxon>Mus</taxon>
    </lineage>
</organism>
<accession>A0A8C6N2K7</accession>
<proteinExistence type="predicted"/>
<protein>
    <submittedName>
        <fullName evidence="2">Uncharacterized protein</fullName>
    </submittedName>
</protein>
<feature type="region of interest" description="Disordered" evidence="1">
    <location>
        <begin position="40"/>
        <end position="71"/>
    </location>
</feature>
<name>A0A8C6N2K7_MUSSI</name>
<keyword evidence="3" id="KW-1185">Reference proteome</keyword>
<dbReference type="Ensembl" id="ENSMSIT00000039437.1">
    <property type="protein sequence ID" value="ENSMSIP00000031278.1"/>
    <property type="gene ID" value="ENSMSIG00000026200.1"/>
</dbReference>
<evidence type="ECO:0000313" key="3">
    <source>
        <dbReference type="Proteomes" id="UP000694415"/>
    </source>
</evidence>
<sequence length="71" mass="7439">MSPSPAGLRLADGPYLAPGSLLGATCRGQHHRACSRGIEAQRTGQGPEWPLRCPQRPSPQPANQQGALPEG</sequence>
<dbReference type="Proteomes" id="UP000694415">
    <property type="component" value="Unplaced"/>
</dbReference>
<feature type="compositionally biased region" description="Polar residues" evidence="1">
    <location>
        <begin position="61"/>
        <end position="71"/>
    </location>
</feature>
<evidence type="ECO:0000313" key="2">
    <source>
        <dbReference type="Ensembl" id="ENSMSIP00000031278.1"/>
    </source>
</evidence>
<reference evidence="2" key="2">
    <citation type="submission" date="2025-09" db="UniProtKB">
        <authorList>
            <consortium name="Ensembl"/>
        </authorList>
    </citation>
    <scope>IDENTIFICATION</scope>
</reference>
<dbReference type="AlphaFoldDB" id="A0A8C6N2K7"/>
<evidence type="ECO:0000256" key="1">
    <source>
        <dbReference type="SAM" id="MobiDB-lite"/>
    </source>
</evidence>
<reference evidence="2" key="1">
    <citation type="submission" date="2025-08" db="UniProtKB">
        <authorList>
            <consortium name="Ensembl"/>
        </authorList>
    </citation>
    <scope>IDENTIFICATION</scope>
</reference>